<dbReference type="EMBL" id="FMAF01000062">
    <property type="protein sequence ID" value="SCB53086.1"/>
    <property type="molecule type" value="Genomic_DNA"/>
</dbReference>
<evidence type="ECO:0000313" key="1">
    <source>
        <dbReference type="EMBL" id="SCB53086.1"/>
    </source>
</evidence>
<name>A0A1C3XM08_9HYPH</name>
<proteinExistence type="predicted"/>
<protein>
    <recommendedName>
        <fullName evidence="3">DNA-binding protein</fullName>
    </recommendedName>
</protein>
<sequence length="89" mass="9770">MKSAAGATLRSLSLPRFALRRDEVAASLAISPSLFDSWVHEGLMPEGRKIGGVVLWDTELIRAAWQALNEYRESHADDGGENPFDNMVA</sequence>
<dbReference type="RefSeq" id="WP_092577742.1">
    <property type="nucleotide sequence ID" value="NZ_FMAF01000062.1"/>
</dbReference>
<gene>
    <name evidence="1" type="ORF">GA0061101_1623</name>
</gene>
<accession>A0A1C3XM08</accession>
<organism evidence="1 2">
    <name type="scientific">Rhizobium lusitanum</name>
    <dbReference type="NCBI Taxonomy" id="293958"/>
    <lineage>
        <taxon>Bacteria</taxon>
        <taxon>Pseudomonadati</taxon>
        <taxon>Pseudomonadota</taxon>
        <taxon>Alphaproteobacteria</taxon>
        <taxon>Hyphomicrobiales</taxon>
        <taxon>Rhizobiaceae</taxon>
        <taxon>Rhizobium/Agrobacterium group</taxon>
        <taxon>Rhizobium</taxon>
    </lineage>
</organism>
<dbReference type="OrthoDB" id="7220345at2"/>
<dbReference type="AlphaFoldDB" id="A0A1C3XM08"/>
<dbReference type="Proteomes" id="UP000199205">
    <property type="component" value="Unassembled WGS sequence"/>
</dbReference>
<evidence type="ECO:0000313" key="2">
    <source>
        <dbReference type="Proteomes" id="UP000199205"/>
    </source>
</evidence>
<reference evidence="1 2" key="1">
    <citation type="submission" date="2016-08" db="EMBL/GenBank/DDBJ databases">
        <authorList>
            <person name="Seilhamer J.J."/>
        </authorList>
    </citation>
    <scope>NUCLEOTIDE SEQUENCE [LARGE SCALE GENOMIC DNA]</scope>
    <source>
        <strain evidence="1 2">P1-7</strain>
    </source>
</reference>
<evidence type="ECO:0008006" key="3">
    <source>
        <dbReference type="Google" id="ProtNLM"/>
    </source>
</evidence>